<evidence type="ECO:0000256" key="5">
    <source>
        <dbReference type="PROSITE-ProRule" id="PRU01240"/>
    </source>
</evidence>
<gene>
    <name evidence="10" type="ORF">NBG84_29000</name>
</gene>
<dbReference type="RefSeq" id="WP_250922575.1">
    <property type="nucleotide sequence ID" value="NZ_JAMQAW010000036.1"/>
</dbReference>
<name>A0ABT0UYA3_9ACTN</name>
<dbReference type="PRINTS" id="PR00723">
    <property type="entry name" value="SUBTILISIN"/>
</dbReference>
<dbReference type="InterPro" id="IPR036852">
    <property type="entry name" value="Peptidase_S8/S53_dom_sf"/>
</dbReference>
<comment type="caution">
    <text evidence="10">The sequence shown here is derived from an EMBL/GenBank/DDBJ whole genome shotgun (WGS) entry which is preliminary data.</text>
</comment>
<keyword evidence="7" id="KW-0472">Membrane</keyword>
<feature type="region of interest" description="Disordered" evidence="6">
    <location>
        <begin position="396"/>
        <end position="463"/>
    </location>
</feature>
<accession>A0ABT0UYA3</accession>
<keyword evidence="2 5" id="KW-0645">Protease</keyword>
<dbReference type="InterPro" id="IPR050131">
    <property type="entry name" value="Peptidase_S8_subtilisin-like"/>
</dbReference>
<evidence type="ECO:0000256" key="2">
    <source>
        <dbReference type="ARBA" id="ARBA00022670"/>
    </source>
</evidence>
<dbReference type="InterPro" id="IPR000209">
    <property type="entry name" value="Peptidase_S8/S53_dom"/>
</dbReference>
<dbReference type="Gene3D" id="3.40.50.200">
    <property type="entry name" value="Peptidase S8/S53 domain"/>
    <property type="match status" value="1"/>
</dbReference>
<feature type="compositionally biased region" description="Low complexity" evidence="6">
    <location>
        <begin position="426"/>
        <end position="439"/>
    </location>
</feature>
<feature type="compositionally biased region" description="Low complexity" evidence="6">
    <location>
        <begin position="408"/>
        <end position="418"/>
    </location>
</feature>
<dbReference type="Pfam" id="PF00082">
    <property type="entry name" value="Peptidase_S8"/>
    <property type="match status" value="1"/>
</dbReference>
<feature type="compositionally biased region" description="Low complexity" evidence="6">
    <location>
        <begin position="315"/>
        <end position="343"/>
    </location>
</feature>
<feature type="chain" id="PRO_5045523772" evidence="8">
    <location>
        <begin position="20"/>
        <end position="463"/>
    </location>
</feature>
<keyword evidence="7" id="KW-1133">Transmembrane helix</keyword>
<dbReference type="SUPFAM" id="SSF52743">
    <property type="entry name" value="Subtilisin-like"/>
    <property type="match status" value="1"/>
</dbReference>
<organism evidence="10 11">
    <name type="scientific">Streptomyces albipurpureus</name>
    <dbReference type="NCBI Taxonomy" id="2897419"/>
    <lineage>
        <taxon>Bacteria</taxon>
        <taxon>Bacillati</taxon>
        <taxon>Actinomycetota</taxon>
        <taxon>Actinomycetes</taxon>
        <taxon>Kitasatosporales</taxon>
        <taxon>Streptomycetaceae</taxon>
        <taxon>Streptomyces</taxon>
    </lineage>
</organism>
<evidence type="ECO:0000256" key="7">
    <source>
        <dbReference type="SAM" id="Phobius"/>
    </source>
</evidence>
<dbReference type="InterPro" id="IPR015500">
    <property type="entry name" value="Peptidase_S8_subtilisin-rel"/>
</dbReference>
<proteinExistence type="inferred from homology"/>
<keyword evidence="11" id="KW-1185">Reference proteome</keyword>
<feature type="transmembrane region" description="Helical" evidence="7">
    <location>
        <begin position="368"/>
        <end position="389"/>
    </location>
</feature>
<evidence type="ECO:0000313" key="11">
    <source>
        <dbReference type="Proteomes" id="UP001431429"/>
    </source>
</evidence>
<dbReference type="Proteomes" id="UP001431429">
    <property type="component" value="Unassembled WGS sequence"/>
</dbReference>
<feature type="active site" description="Charge relay system" evidence="5">
    <location>
        <position position="250"/>
    </location>
</feature>
<evidence type="ECO:0000256" key="3">
    <source>
        <dbReference type="ARBA" id="ARBA00022801"/>
    </source>
</evidence>
<sequence>MSGAMGLLLVVAAATPAHAETVRSEQWHLDTMRAEEMWKISTGKGVTVAVIDTGIAALPELEGQVLAGGADFTNIAGDERDDYGKHGSDMASLIAGTGKGPGGDGAFGLAPGVKILPIRVPLGGGGGPTPDQAKAQAIRHAVDKGAKVISISMGRPVSEGDLLPNAVKYALGKGALIFAAVGNDGWSSPIDHPAGSPGVVGVAAVDKKINGTKQSHRGPLVDLAAPGADVLSGCVGDTGGNAYCKGDGTSASTALASASAALIWSKYPQWTNNQVLRVMLNTAGGPTSGAERNDVIGYGMVRPRIALTNPGDPGPADVYPLPDLAAAAPKSPSPDASQAAPGPDGEGEKQPTEAAAPAASEDDSGTGLWIALGVGAAVLIGAAVAVSVVRSRRRAAVESEPVPASAVGYPQQQSAYPSPYGPPPSGTQQYPEQPYSPQQAPYPPYGSPPAGQQQNNPPYPGQQ</sequence>
<feature type="signal peptide" evidence="8">
    <location>
        <begin position="1"/>
        <end position="19"/>
    </location>
</feature>
<evidence type="ECO:0000256" key="6">
    <source>
        <dbReference type="SAM" id="MobiDB-lite"/>
    </source>
</evidence>
<keyword evidence="4 5" id="KW-0720">Serine protease</keyword>
<comment type="similarity">
    <text evidence="1 5">Belongs to the peptidase S8 family.</text>
</comment>
<keyword evidence="7" id="KW-0812">Transmembrane</keyword>
<keyword evidence="8" id="KW-0732">Signal</keyword>
<feature type="active site" description="Charge relay system" evidence="5">
    <location>
        <position position="86"/>
    </location>
</feature>
<dbReference type="PROSITE" id="PS51892">
    <property type="entry name" value="SUBTILASE"/>
    <property type="match status" value="1"/>
</dbReference>
<feature type="active site" description="Charge relay system" evidence="5">
    <location>
        <position position="52"/>
    </location>
</feature>
<feature type="region of interest" description="Disordered" evidence="6">
    <location>
        <begin position="307"/>
        <end position="363"/>
    </location>
</feature>
<reference evidence="10" key="1">
    <citation type="submission" date="2022-06" db="EMBL/GenBank/DDBJ databases">
        <title>Genome public.</title>
        <authorList>
            <person name="Sun Q."/>
        </authorList>
    </citation>
    <scope>NUCLEOTIDE SEQUENCE</scope>
    <source>
        <strain evidence="10">CWNU-1</strain>
    </source>
</reference>
<evidence type="ECO:0000256" key="1">
    <source>
        <dbReference type="ARBA" id="ARBA00011073"/>
    </source>
</evidence>
<evidence type="ECO:0000313" key="10">
    <source>
        <dbReference type="EMBL" id="MCM2392273.1"/>
    </source>
</evidence>
<dbReference type="EMBL" id="JAMQAW010000036">
    <property type="protein sequence ID" value="MCM2392273.1"/>
    <property type="molecule type" value="Genomic_DNA"/>
</dbReference>
<dbReference type="PANTHER" id="PTHR43806:SF11">
    <property type="entry name" value="CEREVISIN-RELATED"/>
    <property type="match status" value="1"/>
</dbReference>
<feature type="domain" description="Peptidase S8/S53" evidence="9">
    <location>
        <begin position="43"/>
        <end position="299"/>
    </location>
</feature>
<evidence type="ECO:0000259" key="9">
    <source>
        <dbReference type="Pfam" id="PF00082"/>
    </source>
</evidence>
<evidence type="ECO:0000256" key="8">
    <source>
        <dbReference type="SAM" id="SignalP"/>
    </source>
</evidence>
<protein>
    <submittedName>
        <fullName evidence="10">S8 family serine peptidase</fullName>
    </submittedName>
</protein>
<keyword evidence="3 5" id="KW-0378">Hydrolase</keyword>
<evidence type="ECO:0000256" key="4">
    <source>
        <dbReference type="ARBA" id="ARBA00022825"/>
    </source>
</evidence>
<dbReference type="PANTHER" id="PTHR43806">
    <property type="entry name" value="PEPTIDASE S8"/>
    <property type="match status" value="1"/>
</dbReference>